<reference evidence="1 2" key="1">
    <citation type="submission" date="2013-11" db="EMBL/GenBank/DDBJ databases">
        <title>Complete genome sequence of Rhizobium gallicum bv. gallicum R602.</title>
        <authorList>
            <person name="Bustos P."/>
            <person name="Santamaria R.I."/>
            <person name="Lozano L."/>
            <person name="Acosta J.L."/>
            <person name="Ormeno-Orrillo E."/>
            <person name="Rogel M.A."/>
            <person name="Romero D."/>
            <person name="Cevallos M.A."/>
            <person name="Martinez-Romero E."/>
            <person name="Gonzalez V."/>
        </authorList>
    </citation>
    <scope>NUCLEOTIDE SEQUENCE [LARGE SCALE GENOMIC DNA]</scope>
    <source>
        <strain evidence="1 2">R602</strain>
        <plasmid evidence="1 2">pRgalR602c</plasmid>
    </source>
</reference>
<sequence length="95" mass="10394">MGIDHTVGATDQRFAEPVHAKGVEMIQAAIASLEERLRHVSDEVKPLLKRILACTAYQHEIIGTATQAMTMKAIRSAAGLLQMPLMRRLLSCPNA</sequence>
<accession>A0A0B4XDR8</accession>
<dbReference type="AlphaFoldDB" id="A0A0B4XDR8"/>
<organism evidence="1 2">
    <name type="scientific">Rhizobium gallicum bv. gallicum R602sp</name>
    <dbReference type="NCBI Taxonomy" id="1041138"/>
    <lineage>
        <taxon>Bacteria</taxon>
        <taxon>Pseudomonadati</taxon>
        <taxon>Pseudomonadota</taxon>
        <taxon>Alphaproteobacteria</taxon>
        <taxon>Hyphomicrobiales</taxon>
        <taxon>Rhizobiaceae</taxon>
        <taxon>Rhizobium/Agrobacterium group</taxon>
        <taxon>Rhizobium</taxon>
    </lineage>
</organism>
<keyword evidence="2" id="KW-1185">Reference proteome</keyword>
<dbReference type="Proteomes" id="UP000031368">
    <property type="component" value="Plasmid pRgalR602c"/>
</dbReference>
<name>A0A0B4XDR8_9HYPH</name>
<proteinExistence type="predicted"/>
<evidence type="ECO:0000313" key="1">
    <source>
        <dbReference type="EMBL" id="AJD44657.1"/>
    </source>
</evidence>
<dbReference type="EMBL" id="CP006880">
    <property type="protein sequence ID" value="AJD44657.1"/>
    <property type="molecule type" value="Genomic_DNA"/>
</dbReference>
<dbReference type="HOGENOM" id="CLU_2370801_0_0_5"/>
<evidence type="ECO:0000313" key="2">
    <source>
        <dbReference type="Proteomes" id="UP000031368"/>
    </source>
</evidence>
<dbReference type="KEGG" id="rga:RGR602_PC00618"/>
<keyword evidence="1" id="KW-0614">Plasmid</keyword>
<protein>
    <submittedName>
        <fullName evidence="1">Uncharacterized protein</fullName>
    </submittedName>
</protein>
<gene>
    <name evidence="1" type="ORF">RGR602_PC00618</name>
</gene>
<geneLocation type="plasmid" evidence="1 2">
    <name>pRgalR602c</name>
</geneLocation>